<evidence type="ECO:0000256" key="6">
    <source>
        <dbReference type="ARBA" id="ARBA00023136"/>
    </source>
</evidence>
<dbReference type="KEGG" id="lala:AB8B28_03435"/>
<accession>A0AB39V573</accession>
<feature type="transmembrane region" description="Helical" evidence="7">
    <location>
        <begin position="15"/>
        <end position="36"/>
    </location>
</feature>
<dbReference type="EC" id="2.5.1.145" evidence="7"/>
<dbReference type="PANTHER" id="PTHR30589">
    <property type="entry name" value="PROLIPOPROTEIN DIACYLGLYCERYL TRANSFERASE"/>
    <property type="match status" value="1"/>
</dbReference>
<reference evidence="8" key="1">
    <citation type="submission" date="2024-07" db="EMBL/GenBank/DDBJ databases">
        <authorList>
            <person name="Li X.-J."/>
            <person name="Wang X."/>
        </authorList>
    </citation>
    <scope>NUCLEOTIDE SEQUENCE</scope>
    <source>
        <strain evidence="8">HSP-536</strain>
    </source>
</reference>
<dbReference type="Pfam" id="PF01790">
    <property type="entry name" value="LGT"/>
    <property type="match status" value="1"/>
</dbReference>
<protein>
    <recommendedName>
        <fullName evidence="7">Phosphatidylglycerol--prolipoprotein diacylglyceryl transferase</fullName>
        <ecNumber evidence="7">2.5.1.145</ecNumber>
    </recommendedName>
</protein>
<organism evidence="8">
    <name type="scientific">Leptotrichia alba</name>
    <dbReference type="NCBI Taxonomy" id="3239304"/>
    <lineage>
        <taxon>Bacteria</taxon>
        <taxon>Fusobacteriati</taxon>
        <taxon>Fusobacteriota</taxon>
        <taxon>Fusobacteriia</taxon>
        <taxon>Fusobacteriales</taxon>
        <taxon>Leptotrichiaceae</taxon>
        <taxon>Leptotrichia</taxon>
    </lineage>
</organism>
<sequence length="303" mass="34422">MRPYLFKIGGFELRIYSLMYILAFLFGMFICLADDVAEKRGVDDRKIIEDFVFTTIVAGLIGARLYYVIFKFPDYAGDPLSIFYIWQGGLAIHGGIIGAFVGACLFARKSKVNLWVLTDMGVGPLLFGQFLGRFGNLANGEVHGVPTFTPWNVIFSGKFSEWWAKYQALGVAEQAQFKQLVPWGLTFPLDTPAGSEFPNLPLHPAMLYEGALNLIGFLILWFYFRKKEYNPGVLSMIYLIMYAIIRIFVSTFRAEDLLIFGIRLPYIISMIMIIIGIIGIKYFSRPERKFVPAENNDSKNDKN</sequence>
<dbReference type="AlphaFoldDB" id="A0AB39V573"/>
<feature type="transmembrane region" description="Helical" evidence="7">
    <location>
        <begin position="205"/>
        <end position="224"/>
    </location>
</feature>
<feature type="transmembrane region" description="Helical" evidence="7">
    <location>
        <begin position="236"/>
        <end position="254"/>
    </location>
</feature>
<evidence type="ECO:0000313" key="8">
    <source>
        <dbReference type="EMBL" id="XDU62916.1"/>
    </source>
</evidence>
<keyword evidence="4 7" id="KW-0812">Transmembrane</keyword>
<comment type="catalytic activity">
    <reaction evidence="7">
        <text>L-cysteinyl-[prolipoprotein] + a 1,2-diacyl-sn-glycero-3-phospho-(1'-sn-glycerol) = an S-1,2-diacyl-sn-glyceryl-L-cysteinyl-[prolipoprotein] + sn-glycerol 1-phosphate + H(+)</text>
        <dbReference type="Rhea" id="RHEA:56712"/>
        <dbReference type="Rhea" id="RHEA-COMP:14679"/>
        <dbReference type="Rhea" id="RHEA-COMP:14680"/>
        <dbReference type="ChEBI" id="CHEBI:15378"/>
        <dbReference type="ChEBI" id="CHEBI:29950"/>
        <dbReference type="ChEBI" id="CHEBI:57685"/>
        <dbReference type="ChEBI" id="CHEBI:64716"/>
        <dbReference type="ChEBI" id="CHEBI:140658"/>
        <dbReference type="EC" id="2.5.1.145"/>
    </reaction>
</comment>
<dbReference type="InterPro" id="IPR001640">
    <property type="entry name" value="Lgt"/>
</dbReference>
<evidence type="ECO:0000256" key="7">
    <source>
        <dbReference type="HAMAP-Rule" id="MF_01147"/>
    </source>
</evidence>
<evidence type="ECO:0000256" key="4">
    <source>
        <dbReference type="ARBA" id="ARBA00022692"/>
    </source>
</evidence>
<evidence type="ECO:0000256" key="2">
    <source>
        <dbReference type="ARBA" id="ARBA00022475"/>
    </source>
</evidence>
<feature type="transmembrane region" description="Helical" evidence="7">
    <location>
        <begin position="114"/>
        <end position="132"/>
    </location>
</feature>
<dbReference type="GO" id="GO:0005886">
    <property type="term" value="C:plasma membrane"/>
    <property type="evidence" value="ECO:0007669"/>
    <property type="project" value="UniProtKB-SubCell"/>
</dbReference>
<dbReference type="GO" id="GO:0042158">
    <property type="term" value="P:lipoprotein biosynthetic process"/>
    <property type="evidence" value="ECO:0007669"/>
    <property type="project" value="UniProtKB-UniRule"/>
</dbReference>
<dbReference type="HAMAP" id="MF_01147">
    <property type="entry name" value="Lgt"/>
    <property type="match status" value="1"/>
</dbReference>
<keyword evidence="3 7" id="KW-0808">Transferase</keyword>
<feature type="transmembrane region" description="Helical" evidence="7">
    <location>
        <begin position="48"/>
        <end position="70"/>
    </location>
</feature>
<comment type="similarity">
    <text evidence="1 7">Belongs to the Lgt family.</text>
</comment>
<gene>
    <name evidence="7 8" type="primary">lgt</name>
    <name evidence="8" type="ORF">AB8B28_03435</name>
</gene>
<evidence type="ECO:0000256" key="1">
    <source>
        <dbReference type="ARBA" id="ARBA00007150"/>
    </source>
</evidence>
<comment type="function">
    <text evidence="7">Catalyzes the transfer of the diacylglyceryl group from phosphatidylglycerol to the sulfhydryl group of the N-terminal cysteine of a prolipoprotein, the first step in the formation of mature lipoproteins.</text>
</comment>
<dbReference type="GO" id="GO:0008961">
    <property type="term" value="F:phosphatidylglycerol-prolipoprotein diacylglyceryl transferase activity"/>
    <property type="evidence" value="ECO:0007669"/>
    <property type="project" value="UniProtKB-UniRule"/>
</dbReference>
<dbReference type="NCBIfam" id="TIGR00544">
    <property type="entry name" value="lgt"/>
    <property type="match status" value="1"/>
</dbReference>
<keyword evidence="6 7" id="KW-0472">Membrane</keyword>
<dbReference type="PANTHER" id="PTHR30589:SF0">
    <property type="entry name" value="PHOSPHATIDYLGLYCEROL--PROLIPOPROTEIN DIACYLGLYCERYL TRANSFERASE"/>
    <property type="match status" value="1"/>
</dbReference>
<proteinExistence type="inferred from homology"/>
<keyword evidence="5 7" id="KW-1133">Transmembrane helix</keyword>
<comment type="subcellular location">
    <subcellularLocation>
        <location evidence="7">Cell membrane</location>
        <topology evidence="7">Multi-pass membrane protein</topology>
    </subcellularLocation>
</comment>
<feature type="binding site" evidence="7">
    <location>
        <position position="133"/>
    </location>
    <ligand>
        <name>a 1,2-diacyl-sn-glycero-3-phospho-(1'-sn-glycerol)</name>
        <dbReference type="ChEBI" id="CHEBI:64716"/>
    </ligand>
</feature>
<feature type="transmembrane region" description="Helical" evidence="7">
    <location>
        <begin position="82"/>
        <end position="107"/>
    </location>
</feature>
<feature type="transmembrane region" description="Helical" evidence="7">
    <location>
        <begin position="260"/>
        <end position="280"/>
    </location>
</feature>
<name>A0AB39V573_9FUSO</name>
<comment type="pathway">
    <text evidence="7">Protein modification; lipoprotein biosynthesis (diacylglyceryl transfer).</text>
</comment>
<dbReference type="RefSeq" id="WP_369716805.1">
    <property type="nucleotide sequence ID" value="NZ_CP165647.1"/>
</dbReference>
<dbReference type="EMBL" id="CP165647">
    <property type="protein sequence ID" value="XDU62916.1"/>
    <property type="molecule type" value="Genomic_DNA"/>
</dbReference>
<evidence type="ECO:0000256" key="3">
    <source>
        <dbReference type="ARBA" id="ARBA00022679"/>
    </source>
</evidence>
<keyword evidence="2 7" id="KW-1003">Cell membrane</keyword>
<evidence type="ECO:0000256" key="5">
    <source>
        <dbReference type="ARBA" id="ARBA00022989"/>
    </source>
</evidence>